<proteinExistence type="predicted"/>
<dbReference type="RefSeq" id="WP_079207127.1">
    <property type="nucleotide sequence ID" value="NZ_MVGR01000004.1"/>
</dbReference>
<dbReference type="Proteomes" id="UP000189835">
    <property type="component" value="Unassembled WGS sequence"/>
</dbReference>
<gene>
    <name evidence="1" type="ORF">B1L04_10235</name>
</gene>
<evidence type="ECO:0000313" key="1">
    <source>
        <dbReference type="EMBL" id="OPF16584.1"/>
    </source>
</evidence>
<name>A0A1V4BQI5_MICAE</name>
<organism evidence="1 2">
    <name type="scientific">Microcystis aeruginosa KW</name>
    <dbReference type="NCBI Taxonomy" id="1960155"/>
    <lineage>
        <taxon>Bacteria</taxon>
        <taxon>Bacillati</taxon>
        <taxon>Cyanobacteriota</taxon>
        <taxon>Cyanophyceae</taxon>
        <taxon>Oscillatoriophycideae</taxon>
        <taxon>Chroococcales</taxon>
        <taxon>Microcystaceae</taxon>
        <taxon>Microcystis</taxon>
    </lineage>
</organism>
<dbReference type="AlphaFoldDB" id="A0A1V4BQI5"/>
<sequence>MNNPSSNYHLFGRFVSGLFSWKIWLFVQIFQGSKSFYRFLYHYLYRRPKIDRILGSDVIYIPEKKLYSIPLDVLKMERQIVNSNHQQLTSVTTWKVKTIHPTITETEIQFHDITVDLQQVHLIKSDLNNYDYTNTRRLAPLVKTLLFEINPKIASLVEKKNQLHRLRNLAASSEIFHSQTSLYDRAINQVQLIIDQAETLRQECLKFIRETLIERELLQSDIDTNLVDCTLDFASQYQLIQEKYQLWKEEVQAYFELKDSSLPKN</sequence>
<reference evidence="1 2" key="1">
    <citation type="submission" date="2017-02" db="EMBL/GenBank/DDBJ databases">
        <title>Genome sequence of Microcystis aeruginosa KW.</title>
        <authorList>
            <person name="Oh H.-M."/>
            <person name="Ahn C.-Y."/>
            <person name="Jeong H."/>
            <person name="Srivastava A."/>
            <person name="Lee H.-G."/>
            <person name="Kang S.-R."/>
        </authorList>
    </citation>
    <scope>NUCLEOTIDE SEQUENCE [LARGE SCALE GENOMIC DNA]</scope>
    <source>
        <strain evidence="1 2">KW</strain>
    </source>
</reference>
<protein>
    <submittedName>
        <fullName evidence="1">Uncharacterized protein</fullName>
    </submittedName>
</protein>
<dbReference type="EMBL" id="MVGR01000004">
    <property type="protein sequence ID" value="OPF16584.1"/>
    <property type="molecule type" value="Genomic_DNA"/>
</dbReference>
<comment type="caution">
    <text evidence="1">The sequence shown here is derived from an EMBL/GenBank/DDBJ whole genome shotgun (WGS) entry which is preliminary data.</text>
</comment>
<accession>A0A1V4BQI5</accession>
<evidence type="ECO:0000313" key="2">
    <source>
        <dbReference type="Proteomes" id="UP000189835"/>
    </source>
</evidence>